<dbReference type="InterPro" id="IPR016032">
    <property type="entry name" value="Sig_transdc_resp-reg_C-effctor"/>
</dbReference>
<dbReference type="PROSITE" id="PS00622">
    <property type="entry name" value="HTH_LUXR_1"/>
    <property type="match status" value="1"/>
</dbReference>
<evidence type="ECO:0000313" key="6">
    <source>
        <dbReference type="Proteomes" id="UP000052946"/>
    </source>
</evidence>
<dbReference type="PRINTS" id="PR00038">
    <property type="entry name" value="HTHLUXR"/>
</dbReference>
<evidence type="ECO:0000313" key="5">
    <source>
        <dbReference type="EMBL" id="GAQ16773.1"/>
    </source>
</evidence>
<dbReference type="PANTHER" id="PTHR43214">
    <property type="entry name" value="TWO-COMPONENT RESPONSE REGULATOR"/>
    <property type="match status" value="1"/>
</dbReference>
<proteinExistence type="predicted"/>
<reference evidence="6" key="1">
    <citation type="submission" date="2015-07" db="EMBL/GenBank/DDBJ databases">
        <title>Draft Genome Sequence of Oceanobacillus picturae Heshi-B3 that Was Isolated from Fermented Rice Bran with Aging Salted Mackerel, Which Was Named Heshiko as Traditional Fermented Seafood in Japan.</title>
        <authorList>
            <person name="Akuzawa S."/>
            <person name="Nakagawa J."/>
            <person name="Kanekatsu T."/>
            <person name="Kanesaki Y."/>
            <person name="Suzuki T."/>
        </authorList>
    </citation>
    <scope>NUCLEOTIDE SEQUENCE [LARGE SCALE GENOMIC DNA]</scope>
    <source>
        <strain evidence="6">Heshi-B3</strain>
    </source>
</reference>
<reference evidence="5 6" key="2">
    <citation type="journal article" date="2016" name="Genome Announc.">
        <title>Draft Genome Sequence of Oceanobacillus picturae Heshi-B3, Isolated from Fermented Rice Bran in a Traditional Japanese Seafood Dish.</title>
        <authorList>
            <person name="Akuzawa S."/>
            <person name="Nagaoka J."/>
            <person name="Kanekatsu M."/>
            <person name="Kanesaki Y."/>
            <person name="Suzuki T."/>
        </authorList>
    </citation>
    <scope>NUCLEOTIDE SEQUENCE [LARGE SCALE GENOMIC DNA]</scope>
    <source>
        <strain evidence="5 6">Heshi-B3</strain>
    </source>
</reference>
<accession>A0A0U9H2D0</accession>
<sequence length="228" mass="26155">MFIKLNYLTYEISAENEGTVMFYVGFYQPRDSVREIVAQMEEQHDIPVMIGSIKVLVRCCSLVFLDLQKLTLKNSITLTKELAKEKVKVIGLISGNEELGYLLRHIEAGVLSLIEDLSLPDLVKGVYRAQNNQSILPPSLLHFLVENIHKMSQLKQEAFAHNLLKSGINFTPKEIEISYLLEKGLKNREIAFLIEVKESTVKVHVSHIYTKTGMKCRRDLVQYFKEIK</sequence>
<keyword evidence="3" id="KW-0804">Transcription</keyword>
<dbReference type="Gene3D" id="3.40.50.2300">
    <property type="match status" value="1"/>
</dbReference>
<evidence type="ECO:0000259" key="4">
    <source>
        <dbReference type="PROSITE" id="PS50043"/>
    </source>
</evidence>
<dbReference type="GO" id="GO:0006355">
    <property type="term" value="P:regulation of DNA-templated transcription"/>
    <property type="evidence" value="ECO:0007669"/>
    <property type="project" value="InterPro"/>
</dbReference>
<dbReference type="Pfam" id="PF00196">
    <property type="entry name" value="GerE"/>
    <property type="match status" value="1"/>
</dbReference>
<dbReference type="SUPFAM" id="SSF46894">
    <property type="entry name" value="C-terminal effector domain of the bipartite response regulators"/>
    <property type="match status" value="1"/>
</dbReference>
<evidence type="ECO:0000256" key="3">
    <source>
        <dbReference type="ARBA" id="ARBA00023163"/>
    </source>
</evidence>
<evidence type="ECO:0000256" key="1">
    <source>
        <dbReference type="ARBA" id="ARBA00023015"/>
    </source>
</evidence>
<gene>
    <name evidence="5" type="ORF">OPHB3_0697</name>
</gene>
<dbReference type="RefSeq" id="WP_082667621.1">
    <property type="nucleotide sequence ID" value="NZ_BBXV01000010.1"/>
</dbReference>
<dbReference type="GO" id="GO:0003677">
    <property type="term" value="F:DNA binding"/>
    <property type="evidence" value="ECO:0007669"/>
    <property type="project" value="UniProtKB-KW"/>
</dbReference>
<dbReference type="CDD" id="cd06170">
    <property type="entry name" value="LuxR_C_like"/>
    <property type="match status" value="1"/>
</dbReference>
<organism evidence="5 6">
    <name type="scientific">Oceanobacillus picturae</name>
    <dbReference type="NCBI Taxonomy" id="171693"/>
    <lineage>
        <taxon>Bacteria</taxon>
        <taxon>Bacillati</taxon>
        <taxon>Bacillota</taxon>
        <taxon>Bacilli</taxon>
        <taxon>Bacillales</taxon>
        <taxon>Bacillaceae</taxon>
        <taxon>Oceanobacillus</taxon>
    </lineage>
</organism>
<keyword evidence="1" id="KW-0805">Transcription regulation</keyword>
<dbReference type="OrthoDB" id="2720283at2"/>
<name>A0A0U9H2D0_9BACI</name>
<dbReference type="EMBL" id="BBXV01000010">
    <property type="protein sequence ID" value="GAQ16773.1"/>
    <property type="molecule type" value="Genomic_DNA"/>
</dbReference>
<keyword evidence="2" id="KW-0238">DNA-binding</keyword>
<dbReference type="InterPro" id="IPR039420">
    <property type="entry name" value="WalR-like"/>
</dbReference>
<feature type="domain" description="HTH luxR-type" evidence="4">
    <location>
        <begin position="163"/>
        <end position="228"/>
    </location>
</feature>
<dbReference type="PROSITE" id="PS50043">
    <property type="entry name" value="HTH_LUXR_2"/>
    <property type="match status" value="1"/>
</dbReference>
<protein>
    <submittedName>
        <fullName evidence="5">Transcriptional regulator</fullName>
    </submittedName>
</protein>
<comment type="caution">
    <text evidence="5">The sequence shown here is derived from an EMBL/GenBank/DDBJ whole genome shotgun (WGS) entry which is preliminary data.</text>
</comment>
<dbReference type="InterPro" id="IPR000792">
    <property type="entry name" value="Tscrpt_reg_LuxR_C"/>
</dbReference>
<dbReference type="Proteomes" id="UP000052946">
    <property type="component" value="Unassembled WGS sequence"/>
</dbReference>
<dbReference type="SMART" id="SM00421">
    <property type="entry name" value="HTH_LUXR"/>
    <property type="match status" value="1"/>
</dbReference>
<dbReference type="AlphaFoldDB" id="A0A0U9H2D0"/>
<evidence type="ECO:0000256" key="2">
    <source>
        <dbReference type="ARBA" id="ARBA00023125"/>
    </source>
</evidence>